<dbReference type="PANTHER" id="PTHR11895">
    <property type="entry name" value="TRANSAMIDASE"/>
    <property type="match status" value="1"/>
</dbReference>
<gene>
    <name evidence="3" type="ORF">BN948_03397</name>
</gene>
<organism evidence="3 4">
    <name type="scientific">Hydrogenophaga intermedia</name>
    <dbReference type="NCBI Taxonomy" id="65786"/>
    <lineage>
        <taxon>Bacteria</taxon>
        <taxon>Pseudomonadati</taxon>
        <taxon>Pseudomonadota</taxon>
        <taxon>Betaproteobacteria</taxon>
        <taxon>Burkholderiales</taxon>
        <taxon>Comamonadaceae</taxon>
        <taxon>Hydrogenophaga</taxon>
    </lineage>
</organism>
<dbReference type="Proteomes" id="UP000028878">
    <property type="component" value="Unassembled WGS sequence"/>
</dbReference>
<protein>
    <submittedName>
        <fullName evidence="3">Amidase</fullName>
    </submittedName>
</protein>
<evidence type="ECO:0000313" key="3">
    <source>
        <dbReference type="EMBL" id="CDN88960.1"/>
    </source>
</evidence>
<reference evidence="4" key="1">
    <citation type="submission" date="2014-11" db="EMBL/GenBank/DDBJ databases">
        <title>Draft genome sequence of Hydrogenophaga intermedia S1.</title>
        <authorList>
            <person name="Gan H.M."/>
            <person name="Chew T.H."/>
            <person name="Stolz A."/>
        </authorList>
    </citation>
    <scope>NUCLEOTIDE SEQUENCE [LARGE SCALE GENOMIC DNA]</scope>
    <source>
        <strain evidence="4">S1</strain>
    </source>
</reference>
<dbReference type="AlphaFoldDB" id="A0A1L1PHS5"/>
<proteinExistence type="inferred from homology"/>
<dbReference type="InterPro" id="IPR023631">
    <property type="entry name" value="Amidase_dom"/>
</dbReference>
<dbReference type="PANTHER" id="PTHR11895:SF7">
    <property type="entry name" value="GLUTAMYL-TRNA(GLN) AMIDOTRANSFERASE SUBUNIT A, MITOCHONDRIAL"/>
    <property type="match status" value="1"/>
</dbReference>
<evidence type="ECO:0000259" key="2">
    <source>
        <dbReference type="Pfam" id="PF01425"/>
    </source>
</evidence>
<evidence type="ECO:0000256" key="1">
    <source>
        <dbReference type="ARBA" id="ARBA00009199"/>
    </source>
</evidence>
<feature type="domain" description="Amidase" evidence="2">
    <location>
        <begin position="37"/>
        <end position="450"/>
    </location>
</feature>
<dbReference type="Gene3D" id="3.90.1300.10">
    <property type="entry name" value="Amidase signature (AS) domain"/>
    <property type="match status" value="1"/>
</dbReference>
<dbReference type="InterPro" id="IPR036928">
    <property type="entry name" value="AS_sf"/>
</dbReference>
<dbReference type="InterPro" id="IPR000120">
    <property type="entry name" value="Amidase"/>
</dbReference>
<dbReference type="RefSeq" id="WP_009515692.1">
    <property type="nucleotide sequence ID" value="NZ_CCAE010000032.1"/>
</dbReference>
<evidence type="ECO:0000313" key="4">
    <source>
        <dbReference type="Proteomes" id="UP000028878"/>
    </source>
</evidence>
<keyword evidence="4" id="KW-1185">Reference proteome</keyword>
<accession>A0A1L1PHS5</accession>
<dbReference type="SUPFAM" id="SSF75304">
    <property type="entry name" value="Amidase signature (AS) enzymes"/>
    <property type="match status" value="1"/>
</dbReference>
<dbReference type="GO" id="GO:0003824">
    <property type="term" value="F:catalytic activity"/>
    <property type="evidence" value="ECO:0007669"/>
    <property type="project" value="InterPro"/>
</dbReference>
<dbReference type="EMBL" id="CCAE010000032">
    <property type="protein sequence ID" value="CDN88960.1"/>
    <property type="molecule type" value="Genomic_DNA"/>
</dbReference>
<sequence length="479" mass="49928">MNAVVHTPAVTEAPAWQLGVHELGEAYRAGRLTPVQALQAQLERLAEVQAVVNAMAWVDAEGARRAAEASAARWLRGQPLSALDGVPVTVKDNIPVAGLPCRWGSRLYQDHVPERDESPVARLRAAGAVILGKTAVPEFTLQGYTDSPVTGVTRNPWDPLLTPGGSSGGAVAALAAGVGALALATDGGGSIRRPAGHTGLYGFKPGWDTVPREHGLPEMLPRMEVIGPIARSARDLQLAMGVIGGARAGAWPDAPPPVPPQRIACWRHIAGSPVDPGVLAACDAAAERWRALGHTVDVVDAPLAVQAFNQHAWPVISTTGLARVLRQYPDAAARVGPALAEMLARGQAWRATELCDAQAVVRQLRRAMADVFRAHDLVLSPCSAALPWPAADSHPPRIADQPVDGRGHAVFTAFANATGLPALALPAGRVGHLPVGVQLAGPPGSDAALLALGQSWERAVAAVGTGAVELTPPLWPIWP</sequence>
<dbReference type="Pfam" id="PF01425">
    <property type="entry name" value="Amidase"/>
    <property type="match status" value="1"/>
</dbReference>
<name>A0A1L1PHS5_HYDIT</name>
<comment type="similarity">
    <text evidence="1">Belongs to the amidase family.</text>
</comment>